<protein>
    <submittedName>
        <fullName evidence="2">Uncharacterized protein</fullName>
    </submittedName>
</protein>
<evidence type="ECO:0000256" key="1">
    <source>
        <dbReference type="SAM" id="Phobius"/>
    </source>
</evidence>
<sequence>MGITAQKLCNTLKYDKALKIFLRTQTFLLINTYVYVIMPAVMISFEKRFYDSIREGRITLAFRHWDTLRVLRGKIYRSHNIGLLRIIDVDFKRIQNITIDEIKRCGFETIEEFNADFSLHAETEVDFERDRAVKIEFEYIGEDIENYKKSMGNVKDSEIFNIKEQLLVLEQRNQAPWIRKTLQILKDQGYILSKDLEPEIDIPSDTIKNFMRNLKALHLISTNTRKGYSITPLGSKLLRHLCSKDDEQ</sequence>
<keyword evidence="1" id="KW-0472">Membrane</keyword>
<dbReference type="Gene3D" id="1.10.10.10">
    <property type="entry name" value="Winged helix-like DNA-binding domain superfamily/Winged helix DNA-binding domain"/>
    <property type="match status" value="1"/>
</dbReference>
<dbReference type="SUPFAM" id="SSF46785">
    <property type="entry name" value="Winged helix' DNA-binding domain"/>
    <property type="match status" value="1"/>
</dbReference>
<comment type="caution">
    <text evidence="2">The sequence shown here is derived from an EMBL/GenBank/DDBJ whole genome shotgun (WGS) entry which is preliminary data.</text>
</comment>
<gene>
    <name evidence="2" type="ORF">ASN18_2434</name>
</gene>
<evidence type="ECO:0000313" key="2">
    <source>
        <dbReference type="EMBL" id="KWT82642.1"/>
    </source>
</evidence>
<accession>A0ABR5SD60</accession>
<keyword evidence="1" id="KW-1133">Transmembrane helix</keyword>
<dbReference type="Proteomes" id="UP000060487">
    <property type="component" value="Unassembled WGS sequence"/>
</dbReference>
<name>A0ABR5SD60_9BACT</name>
<dbReference type="EMBL" id="LNQR01000085">
    <property type="protein sequence ID" value="KWT82642.1"/>
    <property type="molecule type" value="Genomic_DNA"/>
</dbReference>
<dbReference type="InterPro" id="IPR036390">
    <property type="entry name" value="WH_DNA-bd_sf"/>
</dbReference>
<keyword evidence="1" id="KW-0812">Transmembrane</keyword>
<organism evidence="2 3">
    <name type="scientific">Candidatus Magnetominusculus xianensis</name>
    <dbReference type="NCBI Taxonomy" id="1748249"/>
    <lineage>
        <taxon>Bacteria</taxon>
        <taxon>Pseudomonadati</taxon>
        <taxon>Nitrospirota</taxon>
        <taxon>Nitrospiria</taxon>
        <taxon>Nitrospirales</taxon>
        <taxon>Nitrospiraceae</taxon>
        <taxon>Candidatus Magnetominusculus</taxon>
    </lineage>
</organism>
<proteinExistence type="predicted"/>
<feature type="transmembrane region" description="Helical" evidence="1">
    <location>
        <begin position="20"/>
        <end position="45"/>
    </location>
</feature>
<evidence type="ECO:0000313" key="3">
    <source>
        <dbReference type="Proteomes" id="UP000060487"/>
    </source>
</evidence>
<dbReference type="InterPro" id="IPR036388">
    <property type="entry name" value="WH-like_DNA-bd_sf"/>
</dbReference>
<reference evidence="2 3" key="1">
    <citation type="submission" date="2015-11" db="EMBL/GenBank/DDBJ databases">
        <authorList>
            <person name="Lin W."/>
        </authorList>
    </citation>
    <scope>NUCLEOTIDE SEQUENCE [LARGE SCALE GENOMIC DNA]</scope>
    <source>
        <strain evidence="2 3">HCH-1</strain>
    </source>
</reference>
<keyword evidence="3" id="KW-1185">Reference proteome</keyword>